<organism evidence="2 3">
    <name type="scientific">Ficus carica</name>
    <name type="common">Common fig</name>
    <dbReference type="NCBI Taxonomy" id="3494"/>
    <lineage>
        <taxon>Eukaryota</taxon>
        <taxon>Viridiplantae</taxon>
        <taxon>Streptophyta</taxon>
        <taxon>Embryophyta</taxon>
        <taxon>Tracheophyta</taxon>
        <taxon>Spermatophyta</taxon>
        <taxon>Magnoliopsida</taxon>
        <taxon>eudicotyledons</taxon>
        <taxon>Gunneridae</taxon>
        <taxon>Pentapetalae</taxon>
        <taxon>rosids</taxon>
        <taxon>fabids</taxon>
        <taxon>Rosales</taxon>
        <taxon>Moraceae</taxon>
        <taxon>Ficeae</taxon>
        <taxon>Ficus</taxon>
    </lineage>
</organism>
<evidence type="ECO:0000256" key="1">
    <source>
        <dbReference type="SAM" id="MobiDB-lite"/>
    </source>
</evidence>
<evidence type="ECO:0000313" key="3">
    <source>
        <dbReference type="Proteomes" id="UP001187192"/>
    </source>
</evidence>
<proteinExistence type="predicted"/>
<dbReference type="EMBL" id="BTGU01000028">
    <property type="protein sequence ID" value="GMN48598.1"/>
    <property type="molecule type" value="Genomic_DNA"/>
</dbReference>
<gene>
    <name evidence="2" type="ORF">TIFTF001_017767</name>
</gene>
<feature type="compositionally biased region" description="Low complexity" evidence="1">
    <location>
        <begin position="53"/>
        <end position="63"/>
    </location>
</feature>
<keyword evidence="3" id="KW-1185">Reference proteome</keyword>
<name>A0AA88ALT0_FICCA</name>
<accession>A0AA88ALT0</accession>
<protein>
    <submittedName>
        <fullName evidence="2">Uncharacterized protein</fullName>
    </submittedName>
</protein>
<sequence length="91" mass="9800">MTPLTDQEQWSPGKSLLHLGCLTRSCTTDVTTTSGRSEIPQGLPVAPAPGPPSGNSSPESWGPRIADEDLDMLLRQLYPARGLRIEEPMAD</sequence>
<feature type="region of interest" description="Disordered" evidence="1">
    <location>
        <begin position="28"/>
        <end position="65"/>
    </location>
</feature>
<dbReference type="Proteomes" id="UP001187192">
    <property type="component" value="Unassembled WGS sequence"/>
</dbReference>
<reference evidence="2" key="1">
    <citation type="submission" date="2023-07" db="EMBL/GenBank/DDBJ databases">
        <title>draft genome sequence of fig (Ficus carica).</title>
        <authorList>
            <person name="Takahashi T."/>
            <person name="Nishimura K."/>
        </authorList>
    </citation>
    <scope>NUCLEOTIDE SEQUENCE</scope>
</reference>
<dbReference type="AlphaFoldDB" id="A0AA88ALT0"/>
<evidence type="ECO:0000313" key="2">
    <source>
        <dbReference type="EMBL" id="GMN48598.1"/>
    </source>
</evidence>
<comment type="caution">
    <text evidence="2">The sequence shown here is derived from an EMBL/GenBank/DDBJ whole genome shotgun (WGS) entry which is preliminary data.</text>
</comment>